<evidence type="ECO:0000313" key="2">
    <source>
        <dbReference type="Proteomes" id="UP000635387"/>
    </source>
</evidence>
<evidence type="ECO:0008006" key="3">
    <source>
        <dbReference type="Google" id="ProtNLM"/>
    </source>
</evidence>
<gene>
    <name evidence="1" type="ORF">GCM10017790_08950</name>
</gene>
<proteinExistence type="predicted"/>
<dbReference type="Gene3D" id="3.40.50.1820">
    <property type="entry name" value="alpha/beta hydrolase"/>
    <property type="match status" value="1"/>
</dbReference>
<keyword evidence="2" id="KW-1185">Reference proteome</keyword>
<dbReference type="RefSeq" id="WP_191251963.1">
    <property type="nucleotide sequence ID" value="NZ_BNAY01000001.1"/>
</dbReference>
<name>A0ABQ3LDZ2_9PSEU</name>
<dbReference type="EMBL" id="BNAY01000001">
    <property type="protein sequence ID" value="GHH05252.1"/>
    <property type="molecule type" value="Genomic_DNA"/>
</dbReference>
<accession>A0ABQ3LDZ2</accession>
<organism evidence="1 2">
    <name type="scientific">Amycolatopsis oliviviridis</name>
    <dbReference type="NCBI Taxonomy" id="1471590"/>
    <lineage>
        <taxon>Bacteria</taxon>
        <taxon>Bacillati</taxon>
        <taxon>Actinomycetota</taxon>
        <taxon>Actinomycetes</taxon>
        <taxon>Pseudonocardiales</taxon>
        <taxon>Pseudonocardiaceae</taxon>
        <taxon>Amycolatopsis</taxon>
    </lineage>
</organism>
<reference evidence="2" key="1">
    <citation type="journal article" date="2019" name="Int. J. Syst. Evol. Microbiol.">
        <title>The Global Catalogue of Microorganisms (GCM) 10K type strain sequencing project: providing services to taxonomists for standard genome sequencing and annotation.</title>
        <authorList>
            <consortium name="The Broad Institute Genomics Platform"/>
            <consortium name="The Broad Institute Genome Sequencing Center for Infectious Disease"/>
            <person name="Wu L."/>
            <person name="Ma J."/>
        </authorList>
    </citation>
    <scope>NUCLEOTIDE SEQUENCE [LARGE SCALE GENOMIC DNA]</scope>
    <source>
        <strain evidence="2">CGMCC 4.7683</strain>
    </source>
</reference>
<dbReference type="SUPFAM" id="SSF53474">
    <property type="entry name" value="alpha/beta-Hydrolases"/>
    <property type="match status" value="1"/>
</dbReference>
<dbReference type="Proteomes" id="UP000635387">
    <property type="component" value="Unassembled WGS sequence"/>
</dbReference>
<comment type="caution">
    <text evidence="1">The sequence shown here is derived from an EMBL/GenBank/DDBJ whole genome shotgun (WGS) entry which is preliminary data.</text>
</comment>
<evidence type="ECO:0000313" key="1">
    <source>
        <dbReference type="EMBL" id="GHH05252.1"/>
    </source>
</evidence>
<protein>
    <recommendedName>
        <fullName evidence="3">Antibiotic ABC transporter ATP-binding protein</fullName>
    </recommendedName>
</protein>
<dbReference type="InterPro" id="IPR029058">
    <property type="entry name" value="AB_hydrolase_fold"/>
</dbReference>
<sequence length="292" mass="31426">MARVVVVHGVGQEFLGPELMCHQVGPALRDGIRLAGEVDPDAEVACAFYGDLFFPPGVRSWHLPPWDEHDVDGLEADLLDSWWAGAVAVDPDIADPAGTRGAAGFAVSRALSSRAVRARLDALSGSRFFAAVSDRLLIFALKQVRRYLTERPLREAVRARVAAAIDPDTRVLVGHSLGSVVAYETLCADPSLPVTDLVTLGSPLGLRSVVFDRLDPAPIGEVGLWPGTVRRWTNIADQGDVVALPGRLADRFPDVQDETIANGVRMHDLLRYLTAPTTGRAIARGVRNGDES</sequence>